<dbReference type="Proteomes" id="UP001152320">
    <property type="component" value="Chromosome 9"/>
</dbReference>
<dbReference type="SMART" id="SM00280">
    <property type="entry name" value="KAZAL"/>
    <property type="match status" value="5"/>
</dbReference>
<dbReference type="Gene3D" id="3.30.60.30">
    <property type="match status" value="5"/>
</dbReference>
<keyword evidence="3" id="KW-1015">Disulfide bond</keyword>
<dbReference type="InterPro" id="IPR050653">
    <property type="entry name" value="Prot_Inhib_GrowthFact_Antg"/>
</dbReference>
<evidence type="ECO:0000256" key="2">
    <source>
        <dbReference type="ARBA" id="ARBA00022900"/>
    </source>
</evidence>
<dbReference type="InterPro" id="IPR036058">
    <property type="entry name" value="Kazal_dom_sf"/>
</dbReference>
<accession>A0A9Q1C0E2</accession>
<reference evidence="6" key="1">
    <citation type="submission" date="2021-10" db="EMBL/GenBank/DDBJ databases">
        <title>Tropical sea cucumber genome reveals ecological adaptation and Cuvierian tubules defense mechanism.</title>
        <authorList>
            <person name="Chen T."/>
        </authorList>
    </citation>
    <scope>NUCLEOTIDE SEQUENCE</scope>
    <source>
        <strain evidence="6">Nanhai2018</strain>
        <tissue evidence="6">Muscle</tissue>
    </source>
</reference>
<keyword evidence="4" id="KW-0732">Signal</keyword>
<feature type="domain" description="Kazal-like" evidence="5">
    <location>
        <begin position="120"/>
        <end position="170"/>
    </location>
</feature>
<dbReference type="SUPFAM" id="SSF100895">
    <property type="entry name" value="Kazal-type serine protease inhibitors"/>
    <property type="match status" value="5"/>
</dbReference>
<feature type="domain" description="Kazal-like" evidence="5">
    <location>
        <begin position="19"/>
        <end position="68"/>
    </location>
</feature>
<feature type="signal peptide" evidence="4">
    <location>
        <begin position="1"/>
        <end position="17"/>
    </location>
</feature>
<proteinExistence type="predicted"/>
<feature type="chain" id="PRO_5040404086" evidence="4">
    <location>
        <begin position="18"/>
        <end position="279"/>
    </location>
</feature>
<dbReference type="Pfam" id="PF07648">
    <property type="entry name" value="Kazal_2"/>
    <property type="match status" value="4"/>
</dbReference>
<comment type="caution">
    <text evidence="6">The sequence shown here is derived from an EMBL/GenBank/DDBJ whole genome shotgun (WGS) entry which is preliminary data.</text>
</comment>
<dbReference type="OrthoDB" id="192611at2759"/>
<protein>
    <submittedName>
        <fullName evidence="6">Agrin</fullName>
    </submittedName>
</protein>
<dbReference type="PANTHER" id="PTHR10913:SF45">
    <property type="entry name" value="FOLLISTATIN, ISOFORM A-RELATED"/>
    <property type="match status" value="1"/>
</dbReference>
<organism evidence="6 7">
    <name type="scientific">Holothuria leucospilota</name>
    <name type="common">Black long sea cucumber</name>
    <name type="synonym">Mertensiothuria leucospilota</name>
    <dbReference type="NCBI Taxonomy" id="206669"/>
    <lineage>
        <taxon>Eukaryota</taxon>
        <taxon>Metazoa</taxon>
        <taxon>Echinodermata</taxon>
        <taxon>Eleutherozoa</taxon>
        <taxon>Echinozoa</taxon>
        <taxon>Holothuroidea</taxon>
        <taxon>Aspidochirotacea</taxon>
        <taxon>Aspidochirotida</taxon>
        <taxon>Holothuriidae</taxon>
        <taxon>Holothuria</taxon>
    </lineage>
</organism>
<dbReference type="PANTHER" id="PTHR10913">
    <property type="entry name" value="FOLLISTATIN-RELATED"/>
    <property type="match status" value="1"/>
</dbReference>
<dbReference type="CDD" id="cd00104">
    <property type="entry name" value="KAZAL_FS"/>
    <property type="match status" value="5"/>
</dbReference>
<dbReference type="Pfam" id="PF00050">
    <property type="entry name" value="Kazal_1"/>
    <property type="match status" value="1"/>
</dbReference>
<dbReference type="InterPro" id="IPR002350">
    <property type="entry name" value="Kazal_dom"/>
</dbReference>
<feature type="domain" description="Kazal-like" evidence="5">
    <location>
        <begin position="225"/>
        <end position="276"/>
    </location>
</feature>
<dbReference type="AlphaFoldDB" id="A0A9Q1C0E2"/>
<keyword evidence="2" id="KW-0722">Serine protease inhibitor</keyword>
<dbReference type="GO" id="GO:0005576">
    <property type="term" value="C:extracellular region"/>
    <property type="evidence" value="ECO:0007669"/>
    <property type="project" value="TreeGrafter"/>
</dbReference>
<evidence type="ECO:0000256" key="4">
    <source>
        <dbReference type="SAM" id="SignalP"/>
    </source>
</evidence>
<evidence type="ECO:0000256" key="3">
    <source>
        <dbReference type="ARBA" id="ARBA00023157"/>
    </source>
</evidence>
<evidence type="ECO:0000256" key="1">
    <source>
        <dbReference type="ARBA" id="ARBA00022690"/>
    </source>
</evidence>
<evidence type="ECO:0000313" key="7">
    <source>
        <dbReference type="Proteomes" id="UP001152320"/>
    </source>
</evidence>
<sequence length="279" mass="31483">MKILILFVATAIITCDAFVWNRKKCSTSCITVYDPVCGSDGETYSNSCELEKQKCWSGDSTLKEVPCGVQGKKRCSEKCTTDYNPVCGSDKVTYINQCEFWKAQCQDPTLILIGHGECDPIGKKRCSEKCTTDYNPVCGSDKVTYINQCEFWKAQCHDSTLILKGRGECDPIGKKRCSEKCTTDYNPVCGSDKVTYINQCEFWKAQCQDPTLILKGRGECDPIGKRPVERCSEACTREYIPVCGSDGVTYSNQCEFYKAQYQYPTLKLWRRGECDRIGF</sequence>
<dbReference type="PROSITE" id="PS51465">
    <property type="entry name" value="KAZAL_2"/>
    <property type="match status" value="5"/>
</dbReference>
<evidence type="ECO:0000259" key="5">
    <source>
        <dbReference type="PROSITE" id="PS51465"/>
    </source>
</evidence>
<name>A0A9Q1C0E2_HOLLE</name>
<evidence type="ECO:0000313" key="6">
    <source>
        <dbReference type="EMBL" id="KAJ8036067.1"/>
    </source>
</evidence>
<keyword evidence="7" id="KW-1185">Reference proteome</keyword>
<feature type="domain" description="Kazal-like" evidence="5">
    <location>
        <begin position="69"/>
        <end position="119"/>
    </location>
</feature>
<keyword evidence="1" id="KW-0646">Protease inhibitor</keyword>
<dbReference type="EMBL" id="JAIZAY010000009">
    <property type="protein sequence ID" value="KAJ8036067.1"/>
    <property type="molecule type" value="Genomic_DNA"/>
</dbReference>
<gene>
    <name evidence="6" type="ORF">HOLleu_19933</name>
</gene>
<feature type="domain" description="Kazal-like" evidence="5">
    <location>
        <begin position="171"/>
        <end position="222"/>
    </location>
</feature>